<feature type="compositionally biased region" description="Basic and acidic residues" evidence="1">
    <location>
        <begin position="396"/>
        <end position="407"/>
    </location>
</feature>
<evidence type="ECO:0000313" key="2">
    <source>
        <dbReference type="EMBL" id="KAJ8874924.1"/>
    </source>
</evidence>
<accession>A0ABQ9GSB5</accession>
<name>A0ABQ9GSB5_9NEOP</name>
<evidence type="ECO:0000256" key="1">
    <source>
        <dbReference type="SAM" id="MobiDB-lite"/>
    </source>
</evidence>
<evidence type="ECO:0000313" key="3">
    <source>
        <dbReference type="Proteomes" id="UP001159363"/>
    </source>
</evidence>
<gene>
    <name evidence="2" type="ORF">PR048_022814</name>
</gene>
<dbReference type="Proteomes" id="UP001159363">
    <property type="component" value="Chromosome 8"/>
</dbReference>
<reference evidence="2 3" key="1">
    <citation type="submission" date="2023-02" db="EMBL/GenBank/DDBJ databases">
        <title>LHISI_Scaffold_Assembly.</title>
        <authorList>
            <person name="Stuart O.P."/>
            <person name="Cleave R."/>
            <person name="Magrath M.J.L."/>
            <person name="Mikheyev A.S."/>
        </authorList>
    </citation>
    <scope>NUCLEOTIDE SEQUENCE [LARGE SCALE GENOMIC DNA]</scope>
    <source>
        <strain evidence="2">Daus_M_001</strain>
        <tissue evidence="2">Leg muscle</tissue>
    </source>
</reference>
<organism evidence="2 3">
    <name type="scientific">Dryococelus australis</name>
    <dbReference type="NCBI Taxonomy" id="614101"/>
    <lineage>
        <taxon>Eukaryota</taxon>
        <taxon>Metazoa</taxon>
        <taxon>Ecdysozoa</taxon>
        <taxon>Arthropoda</taxon>
        <taxon>Hexapoda</taxon>
        <taxon>Insecta</taxon>
        <taxon>Pterygota</taxon>
        <taxon>Neoptera</taxon>
        <taxon>Polyneoptera</taxon>
        <taxon>Phasmatodea</taxon>
        <taxon>Verophasmatodea</taxon>
        <taxon>Anareolatae</taxon>
        <taxon>Phasmatidae</taxon>
        <taxon>Eurycanthinae</taxon>
        <taxon>Dryococelus</taxon>
    </lineage>
</organism>
<keyword evidence="3" id="KW-1185">Reference proteome</keyword>
<feature type="region of interest" description="Disordered" evidence="1">
    <location>
        <begin position="390"/>
        <end position="413"/>
    </location>
</feature>
<dbReference type="EMBL" id="JARBHB010000009">
    <property type="protein sequence ID" value="KAJ8874924.1"/>
    <property type="molecule type" value="Genomic_DNA"/>
</dbReference>
<protein>
    <submittedName>
        <fullName evidence="2">Uncharacterized protein</fullName>
    </submittedName>
</protein>
<proteinExistence type="predicted"/>
<comment type="caution">
    <text evidence="2">The sequence shown here is derived from an EMBL/GenBank/DDBJ whole genome shotgun (WGS) entry which is preliminary data.</text>
</comment>
<sequence length="827" mass="92867">MYEVRNFSVFTAASGFGNEQFRRYAKLSPLFTPVVVSVINTQLHRCAKTLARYEDCRCTIIQRRRCCRVPGNIGRHRRIAKHANSDCADRLFRQDTTISNTLYRSLRVRKAEPLSRSPSEGRICASKAWFTFSKSYFSVVPTVKLCTDLKYSCPIRVFKTLYKDLRGHPPSDRAWCETWFTFTPFTPNRQTEQTDTDGFSHNAGPIVVFHCDSAGDIGIFVYNTVESTYVVSIMPPAIGLYRMVTLIIPADTSSNVEAGDARRRLTVTVCEQIAGKIDSGRLTPSTGVRDCLLQTDSSKFLELRFVCMRRSNILKLNLQQLDVTMHGIYMERSGMQNVVVCVTIHFERVAYLPSPALKNVLIADEGKRVGYGAAQECKGLRKRQITEKTPPTIGNVRHDSHMRDSKSKSPSLPGIEPGTHLRKVCALAATPIAAQMLARLDLFGLVVLSVQNATVGLLFHSWCSPSYIRMPPVEETELRAILYGAEIRATVKSQCKRIKVAEMKMLRWMCGVSRLNPIKNNFIRDTDKVTELAKKAQERRLLWYCRRERGRSRRRWMDCVRKDLREKQLNENDIWNRVKWKKLARNATPHQLNKTKIETCLDAGVPALTPLFTKLNSLILILQCDLQHLPQGKRNAIVWPGYSPNPLICLEDTHGEFVASQRAKRWHDLLQHWPGHPISAKRVLFPGIISRKSSGPEHRAQEIPAYLGDVRVGLRSPCAYSSVSSLLIGCCCSRILLQNSSTEFDAGGQVGYYALIGGRCLDTLLTSDAILLACAAGVHGDPRENPPTNGVVTHAKIRSDPAGDLARIALMGGEQANRSHTMAPSNK</sequence>